<dbReference type="Pfam" id="PF00672">
    <property type="entry name" value="HAMP"/>
    <property type="match status" value="1"/>
</dbReference>
<feature type="domain" description="GGDEF" evidence="5">
    <location>
        <begin position="164"/>
        <end position="296"/>
    </location>
</feature>
<dbReference type="SMART" id="SM00304">
    <property type="entry name" value="HAMP"/>
    <property type="match status" value="2"/>
</dbReference>
<comment type="catalytic activity">
    <reaction evidence="2">
        <text>2 GTP = 3',3'-c-di-GMP + 2 diphosphate</text>
        <dbReference type="Rhea" id="RHEA:24898"/>
        <dbReference type="ChEBI" id="CHEBI:33019"/>
        <dbReference type="ChEBI" id="CHEBI:37565"/>
        <dbReference type="ChEBI" id="CHEBI:58805"/>
        <dbReference type="EC" id="2.7.7.65"/>
    </reaction>
</comment>
<evidence type="ECO:0000256" key="3">
    <source>
        <dbReference type="SAM" id="Coils"/>
    </source>
</evidence>
<feature type="coiled-coil region" evidence="3">
    <location>
        <begin position="30"/>
        <end position="57"/>
    </location>
</feature>
<sequence>MNEADRRYLTAAARQIDALLSARAATPIRAEGLSDELQCLAERLDALLESLSALRRLSIALANGDLSHDSPQGIHLLGPLKQLQSSLRHLTWQTQQVAQGDLEQHVDFLGDFSDAFNQMIQALRDKRIAEEKIRYLSEHDSLTGLHNRAFFDDELSRLSKQGRYPVSLVIADLDGLKRVNDELGHHVGDLLIQKAAQVLQSCLGDDDVLARLGGDEFAIILAGADASQASATLERLRGAEAKANRKDKVFPIHISVGAGTASEPAELREALRRADQAMYRDKAERKTTLGGISRHR</sequence>
<dbReference type="InterPro" id="IPR000160">
    <property type="entry name" value="GGDEF_dom"/>
</dbReference>
<protein>
    <recommendedName>
        <fullName evidence="1">diguanylate cyclase</fullName>
        <ecNumber evidence="1">2.7.7.65</ecNumber>
    </recommendedName>
</protein>
<evidence type="ECO:0000313" key="6">
    <source>
        <dbReference type="EMBL" id="NEV63396.1"/>
    </source>
</evidence>
<dbReference type="InterPro" id="IPR029787">
    <property type="entry name" value="Nucleotide_cyclase"/>
</dbReference>
<gene>
    <name evidence="6" type="ORF">G3446_16135</name>
</gene>
<dbReference type="InterPro" id="IPR043128">
    <property type="entry name" value="Rev_trsase/Diguanyl_cyclase"/>
</dbReference>
<dbReference type="GO" id="GO:0052621">
    <property type="term" value="F:diguanylate cyclase activity"/>
    <property type="evidence" value="ECO:0007669"/>
    <property type="project" value="UniProtKB-EC"/>
</dbReference>
<evidence type="ECO:0000256" key="2">
    <source>
        <dbReference type="ARBA" id="ARBA00034247"/>
    </source>
</evidence>
<dbReference type="CDD" id="cd01949">
    <property type="entry name" value="GGDEF"/>
    <property type="match status" value="1"/>
</dbReference>
<proteinExistence type="predicted"/>
<keyword evidence="7" id="KW-1185">Reference proteome</keyword>
<dbReference type="CDD" id="cd06225">
    <property type="entry name" value="HAMP"/>
    <property type="match status" value="1"/>
</dbReference>
<dbReference type="PROSITE" id="PS50887">
    <property type="entry name" value="GGDEF"/>
    <property type="match status" value="1"/>
</dbReference>
<dbReference type="GO" id="GO:0005886">
    <property type="term" value="C:plasma membrane"/>
    <property type="evidence" value="ECO:0007669"/>
    <property type="project" value="TreeGrafter"/>
</dbReference>
<dbReference type="Proteomes" id="UP000483379">
    <property type="component" value="Unassembled WGS sequence"/>
</dbReference>
<dbReference type="EMBL" id="JAAIJQ010000050">
    <property type="protein sequence ID" value="NEV63396.1"/>
    <property type="molecule type" value="Genomic_DNA"/>
</dbReference>
<dbReference type="RefSeq" id="WP_164453861.1">
    <property type="nucleotide sequence ID" value="NZ_JAAIJQ010000050.1"/>
</dbReference>
<dbReference type="PANTHER" id="PTHR45138">
    <property type="entry name" value="REGULATORY COMPONENTS OF SENSORY TRANSDUCTION SYSTEM"/>
    <property type="match status" value="1"/>
</dbReference>
<evidence type="ECO:0000259" key="5">
    <source>
        <dbReference type="PROSITE" id="PS50887"/>
    </source>
</evidence>
<dbReference type="InterPro" id="IPR003660">
    <property type="entry name" value="HAMP_dom"/>
</dbReference>
<dbReference type="PROSITE" id="PS50885">
    <property type="entry name" value="HAMP"/>
    <property type="match status" value="1"/>
</dbReference>
<dbReference type="Pfam" id="PF00990">
    <property type="entry name" value="GGDEF"/>
    <property type="match status" value="1"/>
</dbReference>
<comment type="caution">
    <text evidence="6">The sequence shown here is derived from an EMBL/GenBank/DDBJ whole genome shotgun (WGS) entry which is preliminary data.</text>
</comment>
<reference evidence="6 7" key="1">
    <citation type="submission" date="2020-02" db="EMBL/GenBank/DDBJ databases">
        <title>Genome sequences of Thiorhodococcus mannitoliphagus and Thiorhodococcus minor, purple sulfur photosynthetic bacteria in the gammaproteobacterial family, Chromatiaceae.</title>
        <authorList>
            <person name="Aviles F.A."/>
            <person name="Meyer T.E."/>
            <person name="Kyndt J.A."/>
        </authorList>
    </citation>
    <scope>NUCLEOTIDE SEQUENCE [LARGE SCALE GENOMIC DNA]</scope>
    <source>
        <strain evidence="6 7">DSM 11518</strain>
    </source>
</reference>
<dbReference type="GO" id="GO:0007165">
    <property type="term" value="P:signal transduction"/>
    <property type="evidence" value="ECO:0007669"/>
    <property type="project" value="InterPro"/>
</dbReference>
<dbReference type="AlphaFoldDB" id="A0A6M0K0U9"/>
<evidence type="ECO:0000259" key="4">
    <source>
        <dbReference type="PROSITE" id="PS50885"/>
    </source>
</evidence>
<dbReference type="PANTHER" id="PTHR45138:SF9">
    <property type="entry name" value="DIGUANYLATE CYCLASE DGCM-RELATED"/>
    <property type="match status" value="1"/>
</dbReference>
<dbReference type="EC" id="2.7.7.65" evidence="1"/>
<dbReference type="SMART" id="SM00267">
    <property type="entry name" value="GGDEF"/>
    <property type="match status" value="1"/>
</dbReference>
<dbReference type="GO" id="GO:0043709">
    <property type="term" value="P:cell adhesion involved in single-species biofilm formation"/>
    <property type="evidence" value="ECO:0007669"/>
    <property type="project" value="TreeGrafter"/>
</dbReference>
<accession>A0A6M0K0U9</accession>
<keyword evidence="3" id="KW-0175">Coiled coil</keyword>
<name>A0A6M0K0U9_9GAMM</name>
<feature type="domain" description="HAMP" evidence="4">
    <location>
        <begin position="81"/>
        <end position="128"/>
    </location>
</feature>
<dbReference type="GO" id="GO:1902201">
    <property type="term" value="P:negative regulation of bacterial-type flagellum-dependent cell motility"/>
    <property type="evidence" value="ECO:0007669"/>
    <property type="project" value="TreeGrafter"/>
</dbReference>
<organism evidence="6 7">
    <name type="scientific">Thiorhodococcus minor</name>
    <dbReference type="NCBI Taxonomy" id="57489"/>
    <lineage>
        <taxon>Bacteria</taxon>
        <taxon>Pseudomonadati</taxon>
        <taxon>Pseudomonadota</taxon>
        <taxon>Gammaproteobacteria</taxon>
        <taxon>Chromatiales</taxon>
        <taxon>Chromatiaceae</taxon>
        <taxon>Thiorhodococcus</taxon>
    </lineage>
</organism>
<dbReference type="NCBIfam" id="TIGR00254">
    <property type="entry name" value="GGDEF"/>
    <property type="match status" value="1"/>
</dbReference>
<evidence type="ECO:0000256" key="1">
    <source>
        <dbReference type="ARBA" id="ARBA00012528"/>
    </source>
</evidence>
<dbReference type="SUPFAM" id="SSF55073">
    <property type="entry name" value="Nucleotide cyclase"/>
    <property type="match status" value="1"/>
</dbReference>
<evidence type="ECO:0000313" key="7">
    <source>
        <dbReference type="Proteomes" id="UP000483379"/>
    </source>
</evidence>
<dbReference type="Gene3D" id="3.30.70.270">
    <property type="match status" value="1"/>
</dbReference>
<dbReference type="InterPro" id="IPR050469">
    <property type="entry name" value="Diguanylate_Cyclase"/>
</dbReference>